<comment type="caution">
    <text evidence="2">The sequence shown here is derived from an EMBL/GenBank/DDBJ whole genome shotgun (WGS) entry which is preliminary data.</text>
</comment>
<keyword evidence="3" id="KW-1185">Reference proteome</keyword>
<feature type="region of interest" description="Disordered" evidence="1">
    <location>
        <begin position="98"/>
        <end position="126"/>
    </location>
</feature>
<dbReference type="Proteomes" id="UP000661435">
    <property type="component" value="Unassembled WGS sequence"/>
</dbReference>
<name>A0A8J6JCJ5_9FIRM</name>
<accession>A0A8J6JCJ5</accession>
<dbReference type="AlphaFoldDB" id="A0A8J6JCJ5"/>
<reference evidence="2" key="1">
    <citation type="submission" date="2020-08" db="EMBL/GenBank/DDBJ databases">
        <title>Genome public.</title>
        <authorList>
            <person name="Liu C."/>
            <person name="Sun Q."/>
        </authorList>
    </citation>
    <scope>NUCLEOTIDE SEQUENCE</scope>
    <source>
        <strain evidence="2">NSJ-51</strain>
    </source>
</reference>
<evidence type="ECO:0000256" key="1">
    <source>
        <dbReference type="SAM" id="MobiDB-lite"/>
    </source>
</evidence>
<feature type="region of interest" description="Disordered" evidence="1">
    <location>
        <begin position="52"/>
        <end position="78"/>
    </location>
</feature>
<protein>
    <submittedName>
        <fullName evidence="2">Uncharacterized protein</fullName>
    </submittedName>
</protein>
<dbReference type="EMBL" id="JACOPP010000006">
    <property type="protein sequence ID" value="MBC5733328.1"/>
    <property type="molecule type" value="Genomic_DNA"/>
</dbReference>
<organism evidence="2 3">
    <name type="scientific">Lawsonibacter hominis</name>
    <dbReference type="NCBI Taxonomy" id="2763053"/>
    <lineage>
        <taxon>Bacteria</taxon>
        <taxon>Bacillati</taxon>
        <taxon>Bacillota</taxon>
        <taxon>Clostridia</taxon>
        <taxon>Eubacteriales</taxon>
        <taxon>Oscillospiraceae</taxon>
        <taxon>Lawsonibacter</taxon>
    </lineage>
</organism>
<proteinExistence type="predicted"/>
<gene>
    <name evidence="2" type="ORF">H8S57_06265</name>
</gene>
<feature type="compositionally biased region" description="Basic and acidic residues" evidence="1">
    <location>
        <begin position="52"/>
        <end position="70"/>
    </location>
</feature>
<dbReference type="RefSeq" id="WP_186907229.1">
    <property type="nucleotide sequence ID" value="NZ_JACOPP010000006.1"/>
</dbReference>
<sequence length="126" mass="13965">MLDDLSKTLMNVVYAGVGAVSLVAEQAGKAGKVLVERGEAAVEQMGKYSEELQRKCQEDAQRRRDERMDGRLSAMSAQEREALRRRLDQLDELDRQAAECAEADARSAEITEIHGGPQERSDNDGE</sequence>
<evidence type="ECO:0000313" key="2">
    <source>
        <dbReference type="EMBL" id="MBC5733328.1"/>
    </source>
</evidence>
<evidence type="ECO:0000313" key="3">
    <source>
        <dbReference type="Proteomes" id="UP000661435"/>
    </source>
</evidence>